<proteinExistence type="predicted"/>
<dbReference type="EMBL" id="JARBHB010000002">
    <property type="protein sequence ID" value="KAJ8892532.1"/>
    <property type="molecule type" value="Genomic_DNA"/>
</dbReference>
<comment type="caution">
    <text evidence="2">The sequence shown here is derived from an EMBL/GenBank/DDBJ whole genome shotgun (WGS) entry which is preliminary data.</text>
</comment>
<organism evidence="2 3">
    <name type="scientific">Dryococelus australis</name>
    <dbReference type="NCBI Taxonomy" id="614101"/>
    <lineage>
        <taxon>Eukaryota</taxon>
        <taxon>Metazoa</taxon>
        <taxon>Ecdysozoa</taxon>
        <taxon>Arthropoda</taxon>
        <taxon>Hexapoda</taxon>
        <taxon>Insecta</taxon>
        <taxon>Pterygota</taxon>
        <taxon>Neoptera</taxon>
        <taxon>Polyneoptera</taxon>
        <taxon>Phasmatodea</taxon>
        <taxon>Verophasmatodea</taxon>
        <taxon>Anareolatae</taxon>
        <taxon>Phasmatidae</taxon>
        <taxon>Eurycanthinae</taxon>
        <taxon>Dryococelus</taxon>
    </lineage>
</organism>
<evidence type="ECO:0000256" key="1">
    <source>
        <dbReference type="SAM" id="MobiDB-lite"/>
    </source>
</evidence>
<reference evidence="2 3" key="1">
    <citation type="submission" date="2023-02" db="EMBL/GenBank/DDBJ databases">
        <title>LHISI_Scaffold_Assembly.</title>
        <authorList>
            <person name="Stuart O.P."/>
            <person name="Cleave R."/>
            <person name="Magrath M.J.L."/>
            <person name="Mikheyev A.S."/>
        </authorList>
    </citation>
    <scope>NUCLEOTIDE SEQUENCE [LARGE SCALE GENOMIC DNA]</scope>
    <source>
        <strain evidence="2">Daus_M_001</strain>
        <tissue evidence="2">Leg muscle</tissue>
    </source>
</reference>
<name>A0ABQ9I7A3_9NEOP</name>
<protein>
    <submittedName>
        <fullName evidence="2">Uncharacterized protein</fullName>
    </submittedName>
</protein>
<evidence type="ECO:0000313" key="2">
    <source>
        <dbReference type="EMBL" id="KAJ8892532.1"/>
    </source>
</evidence>
<dbReference type="Proteomes" id="UP001159363">
    <property type="component" value="Chromosome 2"/>
</dbReference>
<feature type="compositionally biased region" description="Polar residues" evidence="1">
    <location>
        <begin position="204"/>
        <end position="215"/>
    </location>
</feature>
<keyword evidence="3" id="KW-1185">Reference proteome</keyword>
<feature type="region of interest" description="Disordered" evidence="1">
    <location>
        <begin position="204"/>
        <end position="232"/>
    </location>
</feature>
<evidence type="ECO:0000313" key="3">
    <source>
        <dbReference type="Proteomes" id="UP001159363"/>
    </source>
</evidence>
<sequence length="232" mass="25198">MAFEDMPKANALPGSFALVTFLGGKIGVSKYRYVCIIQEVQGENLKANRVQSPAVSPDFNKWELCQTMPLVCVFSLRSPVFPAPSFRRRSISTSITLIGFQDLAIESHPDLFTPPHSTSFFFSSLSPLALPHSPPLLYSPSHLHSLAAVSSPIIFLILSSLTCAVDVIELGHEGLTDVDRASTHLEPMLLAFTVNANLQEAITSSPLPKRNTTQLHAAAGSKPSRAPMDQRS</sequence>
<accession>A0ABQ9I7A3</accession>
<gene>
    <name evidence="2" type="ORF">PR048_005113</name>
</gene>